<keyword evidence="2" id="KW-1185">Reference proteome</keyword>
<evidence type="ECO:0000313" key="1">
    <source>
        <dbReference type="EMBL" id="PQQ03510.1"/>
    </source>
</evidence>
<sequence>MYQGKTIQFGDRLTRPYGGILNNHVARDKSSIRGTGLTNTHSRILNTRVPVTSPTRANYPAIHFHLSKYPCPLFPSISIQREVHMIVHIMYRGKQSNAGIVWLNHTKESSTTMWPGTSRPTGGLGSPTRIAESSILMRL</sequence>
<accession>A0A314YCD2</accession>
<gene>
    <name evidence="1" type="ORF">Pyn_32612</name>
</gene>
<evidence type="ECO:0000313" key="2">
    <source>
        <dbReference type="Proteomes" id="UP000250321"/>
    </source>
</evidence>
<protein>
    <submittedName>
        <fullName evidence="1">Uncharacterized protein</fullName>
    </submittedName>
</protein>
<dbReference type="Proteomes" id="UP000250321">
    <property type="component" value="Unassembled WGS sequence"/>
</dbReference>
<dbReference type="EMBL" id="PJQY01001333">
    <property type="protein sequence ID" value="PQQ03510.1"/>
    <property type="molecule type" value="Genomic_DNA"/>
</dbReference>
<proteinExistence type="predicted"/>
<comment type="caution">
    <text evidence="1">The sequence shown here is derived from an EMBL/GenBank/DDBJ whole genome shotgun (WGS) entry which is preliminary data.</text>
</comment>
<name>A0A314YCD2_PRUYE</name>
<reference evidence="1 2" key="1">
    <citation type="submission" date="2018-02" db="EMBL/GenBank/DDBJ databases">
        <title>Draft genome of wild Prunus yedoensis var. nudiflora.</title>
        <authorList>
            <person name="Baek S."/>
            <person name="Kim J.-H."/>
            <person name="Choi K."/>
            <person name="Kim G.-B."/>
            <person name="Cho A."/>
            <person name="Jang H."/>
            <person name="Shin C.-H."/>
            <person name="Yu H.-J."/>
            <person name="Mun J.-H."/>
        </authorList>
    </citation>
    <scope>NUCLEOTIDE SEQUENCE [LARGE SCALE GENOMIC DNA]</scope>
    <source>
        <strain evidence="2">cv. Jeju island</strain>
        <tissue evidence="1">Leaf</tissue>
    </source>
</reference>
<dbReference type="AlphaFoldDB" id="A0A314YCD2"/>
<organism evidence="1 2">
    <name type="scientific">Prunus yedoensis var. nudiflora</name>
    <dbReference type="NCBI Taxonomy" id="2094558"/>
    <lineage>
        <taxon>Eukaryota</taxon>
        <taxon>Viridiplantae</taxon>
        <taxon>Streptophyta</taxon>
        <taxon>Embryophyta</taxon>
        <taxon>Tracheophyta</taxon>
        <taxon>Spermatophyta</taxon>
        <taxon>Magnoliopsida</taxon>
        <taxon>eudicotyledons</taxon>
        <taxon>Gunneridae</taxon>
        <taxon>Pentapetalae</taxon>
        <taxon>rosids</taxon>
        <taxon>fabids</taxon>
        <taxon>Rosales</taxon>
        <taxon>Rosaceae</taxon>
        <taxon>Amygdaloideae</taxon>
        <taxon>Amygdaleae</taxon>
        <taxon>Prunus</taxon>
    </lineage>
</organism>